<dbReference type="InterPro" id="IPR012337">
    <property type="entry name" value="RNaseH-like_sf"/>
</dbReference>
<dbReference type="EMBL" id="LR796371">
    <property type="protein sequence ID" value="CAB4140000.1"/>
    <property type="molecule type" value="Genomic_DNA"/>
</dbReference>
<gene>
    <name evidence="1" type="ORF">UFOVP397_36</name>
</gene>
<dbReference type="SUPFAM" id="SSF53098">
    <property type="entry name" value="Ribonuclease H-like"/>
    <property type="match status" value="1"/>
</dbReference>
<dbReference type="Gene3D" id="3.30.420.10">
    <property type="entry name" value="Ribonuclease H-like superfamily/Ribonuclease H"/>
    <property type="match status" value="1"/>
</dbReference>
<accession>A0A6J5M4M9</accession>
<dbReference type="CDD" id="cd22992">
    <property type="entry name" value="MOC1"/>
    <property type="match status" value="1"/>
</dbReference>
<evidence type="ECO:0000313" key="1">
    <source>
        <dbReference type="EMBL" id="CAB4140000.1"/>
    </source>
</evidence>
<name>A0A6J5M4M9_9CAUD</name>
<reference evidence="1" key="1">
    <citation type="submission" date="2020-04" db="EMBL/GenBank/DDBJ databases">
        <authorList>
            <person name="Chiriac C."/>
            <person name="Salcher M."/>
            <person name="Ghai R."/>
            <person name="Kavagutti S V."/>
        </authorList>
    </citation>
    <scope>NUCLEOTIDE SEQUENCE</scope>
</reference>
<organism evidence="1">
    <name type="scientific">uncultured Caudovirales phage</name>
    <dbReference type="NCBI Taxonomy" id="2100421"/>
    <lineage>
        <taxon>Viruses</taxon>
        <taxon>Duplodnaviria</taxon>
        <taxon>Heunggongvirae</taxon>
        <taxon>Uroviricota</taxon>
        <taxon>Caudoviricetes</taxon>
        <taxon>Peduoviridae</taxon>
        <taxon>Maltschvirus</taxon>
        <taxon>Maltschvirus maltsch</taxon>
    </lineage>
</organism>
<dbReference type="GO" id="GO:0003676">
    <property type="term" value="F:nucleic acid binding"/>
    <property type="evidence" value="ECO:0007669"/>
    <property type="project" value="InterPro"/>
</dbReference>
<protein>
    <submittedName>
        <fullName evidence="1">Uncharacterized protein</fullName>
    </submittedName>
</protein>
<sequence>MGAYNRERVSARSAGGCSPAATVPPVTLVLGLDPGLSGAWAILRCSPGCELPDYLSSDRLPVTDDKRIDATWLHRALAAHGRIGLAAVEDVGAAPGQGLASTFMFGRATGAAEAVLRCLEVDEHMTMAPSRWKASYGLPGGKAGKVESIRMAERLLGVRLPEAEAEASLIAWFGWLKRERA</sequence>
<proteinExistence type="predicted"/>
<dbReference type="InterPro" id="IPR036397">
    <property type="entry name" value="RNaseH_sf"/>
</dbReference>